<reference evidence="1" key="1">
    <citation type="journal article" date="2019" name="MBio">
        <title>Virus Genomes from Deep Sea Sediments Expand the Ocean Megavirome and Support Independent Origins of Viral Gigantism.</title>
        <authorList>
            <person name="Backstrom D."/>
            <person name="Yutin N."/>
            <person name="Jorgensen S.L."/>
            <person name="Dharamshi J."/>
            <person name="Homa F."/>
            <person name="Zaremba-Niedwiedzka K."/>
            <person name="Spang A."/>
            <person name="Wolf Y.I."/>
            <person name="Koonin E.V."/>
            <person name="Ettema T.J."/>
        </authorList>
    </citation>
    <scope>NUCLEOTIDE SEQUENCE</scope>
</reference>
<protein>
    <submittedName>
        <fullName evidence="1">Uncharacterized protein</fullName>
    </submittedName>
</protein>
<name>A0A481YTU8_9VIRU</name>
<sequence>MDAPLPAAGNDPALAYLITFRPADDTLLCTLRFAQQGTLFAVNWFRRVVDLLGTDWGTLFAGIGLLAAGERCAIDLSGACCLYDRGVFSVEGGRRGRTEHTLFGNCVAVYRCTVTPPGRRALARSLKSFVAEERQHVGMFRLGCELRAPPLFPRLRRRAPKKL</sequence>
<evidence type="ECO:0000313" key="1">
    <source>
        <dbReference type="EMBL" id="QBK86743.1"/>
    </source>
</evidence>
<dbReference type="EMBL" id="MK500335">
    <property type="protein sequence ID" value="QBK86743.1"/>
    <property type="molecule type" value="Genomic_DNA"/>
</dbReference>
<proteinExistence type="predicted"/>
<organism evidence="1">
    <name type="scientific">Marseillevirus LCMAC103</name>
    <dbReference type="NCBI Taxonomy" id="2506604"/>
    <lineage>
        <taxon>Viruses</taxon>
        <taxon>Varidnaviria</taxon>
        <taxon>Bamfordvirae</taxon>
        <taxon>Nucleocytoviricota</taxon>
        <taxon>Megaviricetes</taxon>
        <taxon>Pimascovirales</taxon>
        <taxon>Pimascovirales incertae sedis</taxon>
        <taxon>Marseilleviridae</taxon>
    </lineage>
</organism>
<accession>A0A481YTU8</accession>
<gene>
    <name evidence="1" type="ORF">LCMAC103_00740</name>
</gene>